<gene>
    <name evidence="1" type="ORF">Pla52n_42770</name>
</gene>
<dbReference type="EMBL" id="SJPN01000005">
    <property type="protein sequence ID" value="TWU00908.1"/>
    <property type="molecule type" value="Genomic_DNA"/>
</dbReference>
<name>A0A5C6AN16_9BACT</name>
<dbReference type="Proteomes" id="UP000320176">
    <property type="component" value="Unassembled WGS sequence"/>
</dbReference>
<protein>
    <submittedName>
        <fullName evidence="1">Uncharacterized protein</fullName>
    </submittedName>
</protein>
<keyword evidence="2" id="KW-1185">Reference proteome</keyword>
<evidence type="ECO:0000313" key="2">
    <source>
        <dbReference type="Proteomes" id="UP000320176"/>
    </source>
</evidence>
<dbReference type="AlphaFoldDB" id="A0A5C6AN16"/>
<dbReference type="RefSeq" id="WP_146521451.1">
    <property type="nucleotide sequence ID" value="NZ_CP151726.1"/>
</dbReference>
<proteinExistence type="predicted"/>
<evidence type="ECO:0000313" key="1">
    <source>
        <dbReference type="EMBL" id="TWU00908.1"/>
    </source>
</evidence>
<reference evidence="1 2" key="1">
    <citation type="submission" date="2019-02" db="EMBL/GenBank/DDBJ databases">
        <title>Deep-cultivation of Planctomycetes and their phenomic and genomic characterization uncovers novel biology.</title>
        <authorList>
            <person name="Wiegand S."/>
            <person name="Jogler M."/>
            <person name="Boedeker C."/>
            <person name="Pinto D."/>
            <person name="Vollmers J."/>
            <person name="Rivas-Marin E."/>
            <person name="Kohn T."/>
            <person name="Peeters S.H."/>
            <person name="Heuer A."/>
            <person name="Rast P."/>
            <person name="Oberbeckmann S."/>
            <person name="Bunk B."/>
            <person name="Jeske O."/>
            <person name="Meyerdierks A."/>
            <person name="Storesund J.E."/>
            <person name="Kallscheuer N."/>
            <person name="Luecker S."/>
            <person name="Lage O.M."/>
            <person name="Pohl T."/>
            <person name="Merkel B.J."/>
            <person name="Hornburger P."/>
            <person name="Mueller R.-W."/>
            <person name="Bruemmer F."/>
            <person name="Labrenz M."/>
            <person name="Spormann A.M."/>
            <person name="Op Den Camp H."/>
            <person name="Overmann J."/>
            <person name="Amann R."/>
            <person name="Jetten M.S.M."/>
            <person name="Mascher T."/>
            <person name="Medema M.H."/>
            <person name="Devos D.P."/>
            <person name="Kaster A.-K."/>
            <person name="Ovreas L."/>
            <person name="Rohde M."/>
            <person name="Galperin M.Y."/>
            <person name="Jogler C."/>
        </authorList>
    </citation>
    <scope>NUCLEOTIDE SEQUENCE [LARGE SCALE GENOMIC DNA]</scope>
    <source>
        <strain evidence="1 2">Pla52n</strain>
    </source>
</reference>
<organism evidence="1 2">
    <name type="scientific">Stieleria varia</name>
    <dbReference type="NCBI Taxonomy" id="2528005"/>
    <lineage>
        <taxon>Bacteria</taxon>
        <taxon>Pseudomonadati</taxon>
        <taxon>Planctomycetota</taxon>
        <taxon>Planctomycetia</taxon>
        <taxon>Pirellulales</taxon>
        <taxon>Pirellulaceae</taxon>
        <taxon>Stieleria</taxon>
    </lineage>
</organism>
<sequence length="136" mass="15342">MTTTTRFNLLLPNGTEQVVSEDVEQTVLSLIRAFGAEKNWPDAMVIQGDGEDSGWLHLFSHGDFGWLVVCCGDNDAFEYFLIEGDSTEEIEVKKAGLIDKYKRKQFVRFELAEKAIIEFVRSGNCLASLCWEELGI</sequence>
<accession>A0A5C6AN16</accession>
<comment type="caution">
    <text evidence="1">The sequence shown here is derived from an EMBL/GenBank/DDBJ whole genome shotgun (WGS) entry which is preliminary data.</text>
</comment>